<dbReference type="SUPFAM" id="SSF49299">
    <property type="entry name" value="PKD domain"/>
    <property type="match status" value="1"/>
</dbReference>
<dbReference type="SUPFAM" id="SSF51126">
    <property type="entry name" value="Pectin lyase-like"/>
    <property type="match status" value="2"/>
</dbReference>
<dbReference type="NCBIfam" id="TIGR04183">
    <property type="entry name" value="Por_Secre_tail"/>
    <property type="match status" value="1"/>
</dbReference>
<dbReference type="SMART" id="SM00089">
    <property type="entry name" value="PKD"/>
    <property type="match status" value="1"/>
</dbReference>
<evidence type="ECO:0000313" key="3">
    <source>
        <dbReference type="EMBL" id="NLR91901.1"/>
    </source>
</evidence>
<dbReference type="InterPro" id="IPR013783">
    <property type="entry name" value="Ig-like_fold"/>
</dbReference>
<protein>
    <submittedName>
        <fullName evidence="3">PKD domain-containing protein</fullName>
    </submittedName>
</protein>
<feature type="signal peptide" evidence="1">
    <location>
        <begin position="1"/>
        <end position="19"/>
    </location>
</feature>
<dbReference type="Gene3D" id="2.160.20.10">
    <property type="entry name" value="Single-stranded right-handed beta-helix, Pectin lyase-like"/>
    <property type="match status" value="2"/>
</dbReference>
<dbReference type="InterPro" id="IPR035986">
    <property type="entry name" value="PKD_dom_sf"/>
</dbReference>
<dbReference type="RefSeq" id="WP_168882613.1">
    <property type="nucleotide sequence ID" value="NZ_JABAIL010000003.1"/>
</dbReference>
<dbReference type="InterPro" id="IPR022409">
    <property type="entry name" value="PKD/Chitinase_dom"/>
</dbReference>
<dbReference type="InterPro" id="IPR026444">
    <property type="entry name" value="Secre_tail"/>
</dbReference>
<dbReference type="Gene3D" id="2.60.40.10">
    <property type="entry name" value="Immunoglobulins"/>
    <property type="match status" value="1"/>
</dbReference>
<proteinExistence type="predicted"/>
<feature type="domain" description="PKD" evidence="2">
    <location>
        <begin position="574"/>
        <end position="624"/>
    </location>
</feature>
<organism evidence="3 4">
    <name type="scientific">Flammeovirga agarivorans</name>
    <dbReference type="NCBI Taxonomy" id="2726742"/>
    <lineage>
        <taxon>Bacteria</taxon>
        <taxon>Pseudomonadati</taxon>
        <taxon>Bacteroidota</taxon>
        <taxon>Cytophagia</taxon>
        <taxon>Cytophagales</taxon>
        <taxon>Flammeovirgaceae</taxon>
        <taxon>Flammeovirga</taxon>
    </lineage>
</organism>
<gene>
    <name evidence="3" type="ORF">HGP29_11820</name>
</gene>
<evidence type="ECO:0000259" key="2">
    <source>
        <dbReference type="PROSITE" id="PS50093"/>
    </source>
</evidence>
<dbReference type="Proteomes" id="UP000585050">
    <property type="component" value="Unassembled WGS sequence"/>
</dbReference>
<evidence type="ECO:0000256" key="1">
    <source>
        <dbReference type="SAM" id="SignalP"/>
    </source>
</evidence>
<name>A0A7X8SKH3_9BACT</name>
<keyword evidence="4" id="KW-1185">Reference proteome</keyword>
<reference evidence="3 4" key="1">
    <citation type="submission" date="2020-04" db="EMBL/GenBank/DDBJ databases">
        <title>Flammeovirga sp. SR4, a novel species isolated from seawater.</title>
        <authorList>
            <person name="Wang X."/>
        </authorList>
    </citation>
    <scope>NUCLEOTIDE SEQUENCE [LARGE SCALE GENOMIC DNA]</scope>
    <source>
        <strain evidence="3 4">SR4</strain>
    </source>
</reference>
<dbReference type="CDD" id="cd00146">
    <property type="entry name" value="PKD"/>
    <property type="match status" value="1"/>
</dbReference>
<comment type="caution">
    <text evidence="3">The sequence shown here is derived from an EMBL/GenBank/DDBJ whole genome shotgun (WGS) entry which is preliminary data.</text>
</comment>
<sequence>MKKLLFSLVFIHHIFSVFAQESLEGVYTVSESGDFQTIDDAAETLNQTPFGGDVTLLIDEGTHYGNLILDSLELNGFTLSITSNGEKENTIIYPLESEDNYKTGFYFKNISGLNISDLIFRNDSIGDAPLDRLVITNSVIKIDSCDNVQINNITIESDTVDDLQLEMFVSANIAMEGVNEVEIDSCFFESAFFNLAFSDYDSSTNIKVQHSTFQYSIFDLIGRGQYGGDFEINNNQFLSERIVSSTNHIYLHGSSREYPSRTGFIGDVKITNNAFNGINSSGNTKCIYLQYFSNALIEDNDILGGYYAMFLTYGDTVLVNRNKISTTLYSGIECAANNVYHITNNTFISHNASYIIDDQVTRDELVIANNTFYRQEVPNHSTSGFLRLRDFEGDSLAIVNNLFVLSDTISRGIRLEYFDFDINSSKCLIDHNAFIKSNDQAELLSLYSFRRVTVNGESDIDSSFVTLEDWQNFQSNCDQNTMVTADHNLKYIPASSTDGESFIKTADFHLTNGTTFRKGLFYEGIGTDIDGNPRSEYAGVDLGADQYYLEHAVVAETCDEDLTLSFSHLDEVVVSYTWYFGDSTTSSEVNPTHTYSDLGQYTVSLVVCDSSGYCDSTSFVINIEDEDCKVELETPLAASLTDKVSILVYPNPTNGPIHFTSQLLSGDVGAQLINLSGELLFEGIGTLQDISVDLSEVLKLVSPGVYILKVDDEENHFTKKIIVGDNNK</sequence>
<dbReference type="AlphaFoldDB" id="A0A7X8SKH3"/>
<dbReference type="InterPro" id="IPR000601">
    <property type="entry name" value="PKD_dom"/>
</dbReference>
<dbReference type="InterPro" id="IPR011050">
    <property type="entry name" value="Pectin_lyase_fold/virulence"/>
</dbReference>
<dbReference type="EMBL" id="JABAIL010000003">
    <property type="protein sequence ID" value="NLR91901.1"/>
    <property type="molecule type" value="Genomic_DNA"/>
</dbReference>
<dbReference type="InterPro" id="IPR012334">
    <property type="entry name" value="Pectin_lyas_fold"/>
</dbReference>
<keyword evidence="1" id="KW-0732">Signal</keyword>
<dbReference type="Pfam" id="PF18962">
    <property type="entry name" value="Por_Secre_tail"/>
    <property type="match status" value="1"/>
</dbReference>
<dbReference type="Pfam" id="PF18911">
    <property type="entry name" value="PKD_4"/>
    <property type="match status" value="1"/>
</dbReference>
<feature type="chain" id="PRO_5031215344" evidence="1">
    <location>
        <begin position="20"/>
        <end position="728"/>
    </location>
</feature>
<evidence type="ECO:0000313" key="4">
    <source>
        <dbReference type="Proteomes" id="UP000585050"/>
    </source>
</evidence>
<dbReference type="PROSITE" id="PS50093">
    <property type="entry name" value="PKD"/>
    <property type="match status" value="1"/>
</dbReference>
<accession>A0A7X8SKH3</accession>